<protein>
    <recommendedName>
        <fullName evidence="3">SsDNA binding protein</fullName>
    </recommendedName>
</protein>
<evidence type="ECO:0000313" key="1">
    <source>
        <dbReference type="EMBL" id="QDF15759.1"/>
    </source>
</evidence>
<evidence type="ECO:0008006" key="3">
    <source>
        <dbReference type="Google" id="ProtNLM"/>
    </source>
</evidence>
<reference evidence="1 2" key="1">
    <citation type="submission" date="2019-05" db="EMBL/GenBank/DDBJ databases">
        <authorList>
            <person name="Lee T."/>
            <person name="Luka S."/>
            <person name="Cox F."/>
            <person name="Aguirre M."/>
            <person name="Andrews S."/>
            <person name="Bahr K."/>
            <person name="Ballard A."/>
            <person name="Bristerpostma M."/>
            <person name="Cabrera C."/>
            <person name="Dowell L."/>
            <person name="Kiker D."/>
            <person name="Lujan T."/>
            <person name="Murphy H."/>
            <person name="Ramirez A."/>
            <person name="Sandoval R."/>
            <person name="Underhill K."/>
            <person name="Edwards J.C."/>
            <person name="Edwards D.C."/>
            <person name="Garlena R.A."/>
            <person name="Russell D.A."/>
            <person name="Pope W.H."/>
            <person name="Jacobs-Sera D."/>
            <person name="Hatfull G.F."/>
        </authorList>
    </citation>
    <scope>NUCLEOTIDE SEQUENCE [LARGE SCALE GENOMIC DNA]</scope>
</reference>
<dbReference type="Proteomes" id="UP000318855">
    <property type="component" value="Segment"/>
</dbReference>
<name>A0A4Y6EKE5_9CAUD</name>
<organism evidence="1 2">
    <name type="scientific">Microbacterium phage Finny</name>
    <dbReference type="NCBI Taxonomy" id="2590878"/>
    <lineage>
        <taxon>Viruses</taxon>
        <taxon>Duplodnaviria</taxon>
        <taxon>Heunggongvirae</taxon>
        <taxon>Uroviricota</taxon>
        <taxon>Caudoviricetes</taxon>
        <taxon>Elerivirus</taxon>
        <taxon>Elerivirus eleri</taxon>
    </lineage>
</organism>
<proteinExistence type="predicted"/>
<evidence type="ECO:0000313" key="2">
    <source>
        <dbReference type="Proteomes" id="UP000318855"/>
    </source>
</evidence>
<dbReference type="EMBL" id="MK894432">
    <property type="protein sequence ID" value="QDF15759.1"/>
    <property type="molecule type" value="Genomic_DNA"/>
</dbReference>
<accession>A0A4Y6EKE5</accession>
<sequence length="302" mass="33648">MNNTGFAPINPTFIEHEGFYYLEFEGEFYKGCRRCGGEGHYSHNGEHSRCYECDNTSAKLGEHIGSDRKVAEKWCHERAVRKAQRDRKREAERLKVVAARDARVEALKLSDPEVLALLQKTYDDENEAYATGDYSVIQRTNSFLRTMAGKLFNASESGLTENMVAAVRKMVTIQAERDAEAQAHPAPSGRVVVTGEIASTKVVESDYGVAYKVLVKTDEGFKVWVSLPKAQGEEAHDAWLAEVEANGHSIYDFGSAVWFLGAEGDTYNGIKGRRITFTATLEPSRDDVSFAFGKRPTKGAWL</sequence>
<gene>
    <name evidence="1" type="primary">30</name>
    <name evidence="1" type="ORF">SEA_FINNY_30</name>
</gene>